<evidence type="ECO:0000313" key="3">
    <source>
        <dbReference type="Proteomes" id="UP000033140"/>
    </source>
</evidence>
<dbReference type="Proteomes" id="UP000033140">
    <property type="component" value="Unassembled WGS sequence"/>
</dbReference>
<feature type="region of interest" description="Disordered" evidence="1">
    <location>
        <begin position="1"/>
        <end position="44"/>
    </location>
</feature>
<reference evidence="2 3" key="3">
    <citation type="journal article" date="2015" name="Genome Announc.">
        <title>Draft Genome Sequence of the Archiascomycetous Yeast Saitoella complicata.</title>
        <authorList>
            <person name="Yamauchi K."/>
            <person name="Kondo S."/>
            <person name="Hamamoto M."/>
            <person name="Takahashi Y."/>
            <person name="Ogura Y."/>
            <person name="Hayashi T."/>
            <person name="Nishida H."/>
        </authorList>
    </citation>
    <scope>NUCLEOTIDE SEQUENCE [LARGE SCALE GENOMIC DNA]</scope>
    <source>
        <strain evidence="2 3">NRRL Y-17804</strain>
    </source>
</reference>
<accession>A0A0E9NS82</accession>
<proteinExistence type="predicted"/>
<feature type="compositionally biased region" description="Pro residues" evidence="1">
    <location>
        <begin position="137"/>
        <end position="151"/>
    </location>
</feature>
<evidence type="ECO:0000313" key="2">
    <source>
        <dbReference type="EMBL" id="GAO52511.1"/>
    </source>
</evidence>
<keyword evidence="3" id="KW-1185">Reference proteome</keyword>
<reference evidence="2 3" key="2">
    <citation type="journal article" date="2014" name="J. Gen. Appl. Microbiol.">
        <title>The early diverging ascomycetous budding yeast Saitoella complicata has three histone deacetylases belonging to the Clr6, Hos2, and Rpd3 lineages.</title>
        <authorList>
            <person name="Nishida H."/>
            <person name="Matsumoto T."/>
            <person name="Kondo S."/>
            <person name="Hamamoto M."/>
            <person name="Yoshikawa H."/>
        </authorList>
    </citation>
    <scope>NUCLEOTIDE SEQUENCE [LARGE SCALE GENOMIC DNA]</scope>
    <source>
        <strain evidence="2 3">NRRL Y-17804</strain>
    </source>
</reference>
<gene>
    <name evidence="2" type="ORF">G7K_6585-t1</name>
</gene>
<comment type="caution">
    <text evidence="2">The sequence shown here is derived from an EMBL/GenBank/DDBJ whole genome shotgun (WGS) entry which is preliminary data.</text>
</comment>
<evidence type="ECO:0000256" key="1">
    <source>
        <dbReference type="SAM" id="MobiDB-lite"/>
    </source>
</evidence>
<reference evidence="2 3" key="1">
    <citation type="journal article" date="2011" name="J. Gen. Appl. Microbiol.">
        <title>Draft genome sequencing of the enigmatic yeast Saitoella complicata.</title>
        <authorList>
            <person name="Nishida H."/>
            <person name="Hamamoto M."/>
            <person name="Sugiyama J."/>
        </authorList>
    </citation>
    <scope>NUCLEOTIDE SEQUENCE [LARGE SCALE GENOMIC DNA]</scope>
    <source>
        <strain evidence="2 3">NRRL Y-17804</strain>
    </source>
</reference>
<dbReference type="AlphaFoldDB" id="A0A0E9NS82"/>
<sequence>MRSKPTPKDSTTATVRTPYKPTKQSKQSKIKPWPDRPSKKLPIHSQPLSFTYTTIPTIIESTSRNQIPDVNITSVLTPQAFLISIICRERGGESVMFVRVEVKRAGPYRPRKAFERVEEVRVRCVWQVEQHRIGSRAPPPPPPPRRPPRPALGPSLEFVREGGEGRGRRTEHVVDTVACVSFESSEEVVVVDESDPRRRDWGMNRAEARKEVKLDPIGILNSFDGYD</sequence>
<feature type="region of interest" description="Disordered" evidence="1">
    <location>
        <begin position="132"/>
        <end position="156"/>
    </location>
</feature>
<dbReference type="EMBL" id="BACD03000071">
    <property type="protein sequence ID" value="GAO52511.1"/>
    <property type="molecule type" value="Genomic_DNA"/>
</dbReference>
<organism evidence="2 3">
    <name type="scientific">Saitoella complicata (strain BCRC 22490 / CBS 7301 / JCM 7358 / NBRC 10748 / NRRL Y-17804)</name>
    <dbReference type="NCBI Taxonomy" id="698492"/>
    <lineage>
        <taxon>Eukaryota</taxon>
        <taxon>Fungi</taxon>
        <taxon>Dikarya</taxon>
        <taxon>Ascomycota</taxon>
        <taxon>Taphrinomycotina</taxon>
        <taxon>Taphrinomycotina incertae sedis</taxon>
        <taxon>Saitoella</taxon>
    </lineage>
</organism>
<protein>
    <submittedName>
        <fullName evidence="2">Uncharacterized protein</fullName>
    </submittedName>
</protein>
<name>A0A0E9NS82_SAICN</name>